<gene>
    <name evidence="6" type="ORF">SAMN05443668_107449</name>
</gene>
<evidence type="ECO:0000256" key="2">
    <source>
        <dbReference type="ARBA" id="ARBA00022777"/>
    </source>
</evidence>
<keyword evidence="4" id="KW-0804">Transcription</keyword>
<dbReference type="PROSITE" id="PS50921">
    <property type="entry name" value="ANTAR"/>
    <property type="match status" value="1"/>
</dbReference>
<dbReference type="SMART" id="SM01012">
    <property type="entry name" value="ANTAR"/>
    <property type="match status" value="1"/>
</dbReference>
<reference evidence="6 7" key="1">
    <citation type="submission" date="2016-11" db="EMBL/GenBank/DDBJ databases">
        <authorList>
            <person name="Jaros S."/>
            <person name="Januszkiewicz K."/>
            <person name="Wedrychowicz H."/>
        </authorList>
    </citation>
    <scope>NUCLEOTIDE SEQUENCE [LARGE SCALE GENOMIC DNA]</scope>
    <source>
        <strain evidence="6 7">DSM 46144</strain>
    </source>
</reference>
<dbReference type="EMBL" id="FRCS01000007">
    <property type="protein sequence ID" value="SHN76097.1"/>
    <property type="molecule type" value="Genomic_DNA"/>
</dbReference>
<dbReference type="GO" id="GO:0016301">
    <property type="term" value="F:kinase activity"/>
    <property type="evidence" value="ECO:0007669"/>
    <property type="project" value="UniProtKB-KW"/>
</dbReference>
<dbReference type="InterPro" id="IPR012074">
    <property type="entry name" value="GAF_ANTAR"/>
</dbReference>
<dbReference type="GO" id="GO:0003723">
    <property type="term" value="F:RNA binding"/>
    <property type="evidence" value="ECO:0007669"/>
    <property type="project" value="InterPro"/>
</dbReference>
<protein>
    <submittedName>
        <fullName evidence="6">GAF domain-containing protein</fullName>
    </submittedName>
</protein>
<dbReference type="InterPro" id="IPR036388">
    <property type="entry name" value="WH-like_DNA-bd_sf"/>
</dbReference>
<evidence type="ECO:0000256" key="1">
    <source>
        <dbReference type="ARBA" id="ARBA00022679"/>
    </source>
</evidence>
<dbReference type="Pfam" id="PF13185">
    <property type="entry name" value="GAF_2"/>
    <property type="match status" value="1"/>
</dbReference>
<dbReference type="SMART" id="SM00065">
    <property type="entry name" value="GAF"/>
    <property type="match status" value="1"/>
</dbReference>
<evidence type="ECO:0000313" key="6">
    <source>
        <dbReference type="EMBL" id="SHN76097.1"/>
    </source>
</evidence>
<keyword evidence="1" id="KW-0808">Transferase</keyword>
<keyword evidence="3" id="KW-0805">Transcription regulation</keyword>
<keyword evidence="7" id="KW-1185">Reference proteome</keyword>
<name>A0A1M7TZM8_9ACTN</name>
<accession>A0A1M7TZM8</accession>
<dbReference type="InterPro" id="IPR003018">
    <property type="entry name" value="GAF"/>
</dbReference>
<dbReference type="InterPro" id="IPR011006">
    <property type="entry name" value="CheY-like_superfamily"/>
</dbReference>
<dbReference type="Gene3D" id="3.30.450.40">
    <property type="match status" value="1"/>
</dbReference>
<dbReference type="AlphaFoldDB" id="A0A1M7TZM8"/>
<organism evidence="6 7">
    <name type="scientific">Cryptosporangium aurantiacum</name>
    <dbReference type="NCBI Taxonomy" id="134849"/>
    <lineage>
        <taxon>Bacteria</taxon>
        <taxon>Bacillati</taxon>
        <taxon>Actinomycetota</taxon>
        <taxon>Actinomycetes</taxon>
        <taxon>Cryptosporangiales</taxon>
        <taxon>Cryptosporangiaceae</taxon>
        <taxon>Cryptosporangium</taxon>
    </lineage>
</organism>
<dbReference type="InterPro" id="IPR029016">
    <property type="entry name" value="GAF-like_dom_sf"/>
</dbReference>
<evidence type="ECO:0000259" key="5">
    <source>
        <dbReference type="PROSITE" id="PS50921"/>
    </source>
</evidence>
<dbReference type="RefSeq" id="WP_073260220.1">
    <property type="nucleotide sequence ID" value="NZ_FRCS01000007.1"/>
</dbReference>
<proteinExistence type="predicted"/>
<dbReference type="Gene3D" id="1.10.10.10">
    <property type="entry name" value="Winged helix-like DNA-binding domain superfamily/Winged helix DNA-binding domain"/>
    <property type="match status" value="1"/>
</dbReference>
<dbReference type="SUPFAM" id="SSF55781">
    <property type="entry name" value="GAF domain-like"/>
    <property type="match status" value="1"/>
</dbReference>
<dbReference type="PIRSF" id="PIRSF036625">
    <property type="entry name" value="GAF_ANTAR"/>
    <property type="match status" value="1"/>
</dbReference>
<dbReference type="OrthoDB" id="4629915at2"/>
<keyword evidence="2" id="KW-0418">Kinase</keyword>
<feature type="domain" description="ANTAR" evidence="5">
    <location>
        <begin position="174"/>
        <end position="235"/>
    </location>
</feature>
<dbReference type="SUPFAM" id="SSF52172">
    <property type="entry name" value="CheY-like"/>
    <property type="match status" value="1"/>
</dbReference>
<evidence type="ECO:0000313" key="7">
    <source>
        <dbReference type="Proteomes" id="UP000184440"/>
    </source>
</evidence>
<dbReference type="STRING" id="134849.SAMN05443668_107449"/>
<dbReference type="Pfam" id="PF03861">
    <property type="entry name" value="ANTAR"/>
    <property type="match status" value="1"/>
</dbReference>
<sequence length="241" mass="25369">MNTNAGGRSAVSADTALSLAELGRIALADTPLEQVLERVAVLARDTIPGADEVSVTLLVNERPRTAAFTGTLALELDERQYRNGFGPCMDAGRGGETLFIADMATETRWPDYTPGAAACGATSSLSVPLPVQEHIIGALNIYATTPDAFDERAGELGTLFAGYAGVAVANAHLYASTAELAEGMRAAMASRAVIEQAKGVLMAEHGCTAEQAFTQLTRMSQNANRKLREVAAAVVARTRRE</sequence>
<evidence type="ECO:0000256" key="4">
    <source>
        <dbReference type="ARBA" id="ARBA00023163"/>
    </source>
</evidence>
<dbReference type="InterPro" id="IPR005561">
    <property type="entry name" value="ANTAR"/>
</dbReference>
<evidence type="ECO:0000256" key="3">
    <source>
        <dbReference type="ARBA" id="ARBA00023015"/>
    </source>
</evidence>
<dbReference type="Proteomes" id="UP000184440">
    <property type="component" value="Unassembled WGS sequence"/>
</dbReference>